<keyword evidence="7 15" id="KW-0949">S-adenosyl-L-methionine</keyword>
<keyword evidence="12 15" id="KW-0539">Nucleus</keyword>
<evidence type="ECO:0000256" key="2">
    <source>
        <dbReference type="ARBA" id="ARBA00004123"/>
    </source>
</evidence>
<evidence type="ECO:0000313" key="20">
    <source>
        <dbReference type="Proteomes" id="UP000011761"/>
    </source>
</evidence>
<keyword evidence="8" id="KW-0677">Repeat</keyword>
<feature type="binding site" evidence="16">
    <location>
        <begin position="340"/>
        <end position="349"/>
    </location>
    <ligand>
        <name>S-adenosyl-L-methionine</name>
        <dbReference type="ChEBI" id="CHEBI:59789"/>
    </ligand>
</feature>
<evidence type="ECO:0000313" key="19">
    <source>
        <dbReference type="EMBL" id="EMC98267.1"/>
    </source>
</evidence>
<feature type="compositionally biased region" description="Low complexity" evidence="17">
    <location>
        <begin position="37"/>
        <end position="52"/>
    </location>
</feature>
<organism evidence="19 20">
    <name type="scientific">Baudoinia panamericana (strain UAMH 10762)</name>
    <name type="common">Angels' share fungus</name>
    <name type="synonym">Baudoinia compniacensis (strain UAMH 10762)</name>
    <dbReference type="NCBI Taxonomy" id="717646"/>
    <lineage>
        <taxon>Eukaryota</taxon>
        <taxon>Fungi</taxon>
        <taxon>Dikarya</taxon>
        <taxon>Ascomycota</taxon>
        <taxon>Pezizomycotina</taxon>
        <taxon>Dothideomycetes</taxon>
        <taxon>Dothideomycetidae</taxon>
        <taxon>Mycosphaerellales</taxon>
        <taxon>Teratosphaeriaceae</taxon>
        <taxon>Baudoinia</taxon>
    </lineage>
</organism>
<dbReference type="InterPro" id="IPR030445">
    <property type="entry name" value="H3-K79_meTrfase"/>
</dbReference>
<evidence type="ECO:0000256" key="7">
    <source>
        <dbReference type="ARBA" id="ARBA00022691"/>
    </source>
</evidence>
<dbReference type="PANTHER" id="PTHR21451:SF0">
    <property type="entry name" value="HISTONE-LYSINE N-METHYLTRANSFERASE, H3 LYSINE-79 SPECIFIC"/>
    <property type="match status" value="1"/>
</dbReference>
<evidence type="ECO:0000256" key="4">
    <source>
        <dbReference type="ARBA" id="ARBA00020987"/>
    </source>
</evidence>
<proteinExistence type="inferred from homology"/>
<keyword evidence="9 15" id="KW-0156">Chromatin regulator</keyword>
<protein>
    <recommendedName>
        <fullName evidence="4 15">Histone-lysine N-methyltransferase, H3 lysine-79 specific</fullName>
        <ecNumber evidence="3 15">2.1.1.360</ecNumber>
    </recommendedName>
    <alternativeName>
        <fullName evidence="13 15">Histone H3-K79 methyltransferase</fullName>
    </alternativeName>
</protein>
<evidence type="ECO:0000256" key="9">
    <source>
        <dbReference type="ARBA" id="ARBA00022853"/>
    </source>
</evidence>
<dbReference type="PROSITE" id="PS51569">
    <property type="entry name" value="DOT1"/>
    <property type="match status" value="1"/>
</dbReference>
<evidence type="ECO:0000256" key="3">
    <source>
        <dbReference type="ARBA" id="ARBA00012190"/>
    </source>
</evidence>
<dbReference type="RefSeq" id="XP_007674441.1">
    <property type="nucleotide sequence ID" value="XM_007676251.1"/>
</dbReference>
<reference evidence="19 20" key="1">
    <citation type="journal article" date="2012" name="PLoS Pathog.">
        <title>Diverse lifestyles and strategies of plant pathogenesis encoded in the genomes of eighteen Dothideomycetes fungi.</title>
        <authorList>
            <person name="Ohm R.A."/>
            <person name="Feau N."/>
            <person name="Henrissat B."/>
            <person name="Schoch C.L."/>
            <person name="Horwitz B.A."/>
            <person name="Barry K.W."/>
            <person name="Condon B.J."/>
            <person name="Copeland A.C."/>
            <person name="Dhillon B."/>
            <person name="Glaser F."/>
            <person name="Hesse C.N."/>
            <person name="Kosti I."/>
            <person name="LaButti K."/>
            <person name="Lindquist E.A."/>
            <person name="Lucas S."/>
            <person name="Salamov A.A."/>
            <person name="Bradshaw R.E."/>
            <person name="Ciuffetti L."/>
            <person name="Hamelin R.C."/>
            <person name="Kema G.H.J."/>
            <person name="Lawrence C."/>
            <person name="Scott J.A."/>
            <person name="Spatafora J.W."/>
            <person name="Turgeon B.G."/>
            <person name="de Wit P.J.G.M."/>
            <person name="Zhong S."/>
            <person name="Goodwin S.B."/>
            <person name="Grigoriev I.V."/>
        </authorList>
    </citation>
    <scope>NUCLEOTIDE SEQUENCE [LARGE SCALE GENOMIC DNA]</scope>
    <source>
        <strain evidence="19 20">UAMH 10762</strain>
    </source>
</reference>
<evidence type="ECO:0000256" key="12">
    <source>
        <dbReference type="ARBA" id="ARBA00023242"/>
    </source>
</evidence>
<evidence type="ECO:0000256" key="17">
    <source>
        <dbReference type="SAM" id="MobiDB-lite"/>
    </source>
</evidence>
<evidence type="ECO:0000256" key="11">
    <source>
        <dbReference type="ARBA" id="ARBA00023163"/>
    </source>
</evidence>
<dbReference type="GO" id="GO:0000786">
    <property type="term" value="C:nucleosome"/>
    <property type="evidence" value="ECO:0007669"/>
    <property type="project" value="InterPro"/>
</dbReference>
<feature type="domain" description="DOT1" evidence="18">
    <location>
        <begin position="189"/>
        <end position="511"/>
    </location>
</feature>
<name>M2LUK1_BAUPA</name>
<dbReference type="Proteomes" id="UP000011761">
    <property type="component" value="Unassembled WGS sequence"/>
</dbReference>
<comment type="subcellular location">
    <subcellularLocation>
        <location evidence="2 15">Nucleus</location>
    </subcellularLocation>
</comment>
<dbReference type="SUPFAM" id="SSF53335">
    <property type="entry name" value="S-adenosyl-L-methionine-dependent methyltransferases"/>
    <property type="match status" value="1"/>
</dbReference>
<keyword evidence="5 15" id="KW-0489">Methyltransferase</keyword>
<evidence type="ECO:0000256" key="13">
    <source>
        <dbReference type="ARBA" id="ARBA00029821"/>
    </source>
</evidence>
<dbReference type="OrthoDB" id="443402at2759"/>
<dbReference type="GO" id="GO:0005634">
    <property type="term" value="C:nucleus"/>
    <property type="evidence" value="ECO:0007669"/>
    <property type="project" value="UniProtKB-SubCell"/>
</dbReference>
<dbReference type="Gene3D" id="1.10.260.170">
    <property type="match status" value="1"/>
</dbReference>
<dbReference type="Gene3D" id="3.40.50.150">
    <property type="entry name" value="Vaccinia Virus protein VP39"/>
    <property type="match status" value="1"/>
</dbReference>
<evidence type="ECO:0000256" key="14">
    <source>
        <dbReference type="ARBA" id="ARBA00047770"/>
    </source>
</evidence>
<dbReference type="EMBL" id="KB445553">
    <property type="protein sequence ID" value="EMC98267.1"/>
    <property type="molecule type" value="Genomic_DNA"/>
</dbReference>
<keyword evidence="6 15" id="KW-0808">Transferase</keyword>
<evidence type="ECO:0000256" key="8">
    <source>
        <dbReference type="ARBA" id="ARBA00022737"/>
    </source>
</evidence>
<evidence type="ECO:0000256" key="15">
    <source>
        <dbReference type="PIRNR" id="PIRNR017570"/>
    </source>
</evidence>
<evidence type="ECO:0000256" key="16">
    <source>
        <dbReference type="PIRSR" id="PIRSR017570-1"/>
    </source>
</evidence>
<dbReference type="FunFam" id="3.40.50.150:FF:000033">
    <property type="entry name" value="Histone-lysine N-methyltransferase, H3 lysine-79 specific"/>
    <property type="match status" value="1"/>
</dbReference>
<dbReference type="OMA" id="PIMCLES"/>
<evidence type="ECO:0000256" key="5">
    <source>
        <dbReference type="ARBA" id="ARBA00022603"/>
    </source>
</evidence>
<keyword evidence="11 15" id="KW-0804">Transcription</keyword>
<feature type="binding site" evidence="16">
    <location>
        <begin position="317"/>
        <end position="320"/>
    </location>
    <ligand>
        <name>S-adenosyl-L-methionine</name>
        <dbReference type="ChEBI" id="CHEBI:59789"/>
    </ligand>
</feature>
<dbReference type="Pfam" id="PF08123">
    <property type="entry name" value="DOT1"/>
    <property type="match status" value="1"/>
</dbReference>
<dbReference type="GO" id="GO:0042393">
    <property type="term" value="F:histone binding"/>
    <property type="evidence" value="ECO:0007669"/>
    <property type="project" value="InterPro"/>
</dbReference>
<dbReference type="HOGENOM" id="CLU_027287_2_0_1"/>
<keyword evidence="20" id="KW-1185">Reference proteome</keyword>
<dbReference type="CDD" id="cd02440">
    <property type="entry name" value="AdoMet_MTases"/>
    <property type="match status" value="1"/>
</dbReference>
<dbReference type="STRING" id="717646.M2LUK1"/>
<sequence length="514" mass="57960">MNFFGNRAASGNGNAKQPAIRKVTTQVAVKPGRAVGASSTAPASPAPASLPARSRNTERFKLSGSRKQKQTSTLRHKALDSSSRGVKRKSATPDVQFSDEEQDDSSDIGTSDSDASRKRPKSSVSSVETLSASRRCIVPKAAFRNGAPLSFIHGAHLTSGEYRRKYVNPWEQPDFSTVELQYPSKRQRESFELKWPLNENDDYRPMEDIRDTIETIVKFYYPEDLVRKYTEIEHSYARRFARAFQLQSIQDWIKIVQDFNHELRRLINDGSIERELQAKRGLHLEWIQRILDQVFVRTVSPTAESLNKYKSGSDNVYGELLPPFVSEIFRKVGLTHDHVFVDLGSGVGNVVLQAALEIGCESWGIEMMHNPCELADAQAAEFASRTQLWGLDVGEVNFLRGDMTKHSAVPGLLQRADVVLVNNQAFTPELNDKLKNMFLDLKEGARIVSLKPFVPIGHKMAVRNVEDVANQFVQKQDEYFSNSVSWSHYGNNHWYIATKDTRPLRAFRKKAGLG</sequence>
<evidence type="ECO:0000256" key="10">
    <source>
        <dbReference type="ARBA" id="ARBA00023015"/>
    </source>
</evidence>
<dbReference type="GO" id="GO:0006281">
    <property type="term" value="P:DNA repair"/>
    <property type="evidence" value="ECO:0007669"/>
    <property type="project" value="InterPro"/>
</dbReference>
<dbReference type="InterPro" id="IPR025789">
    <property type="entry name" value="DOT1_dom"/>
</dbReference>
<dbReference type="GO" id="GO:0000781">
    <property type="term" value="C:chromosome, telomeric region"/>
    <property type="evidence" value="ECO:0007669"/>
    <property type="project" value="GOC"/>
</dbReference>
<dbReference type="PANTHER" id="PTHR21451">
    <property type="entry name" value="HISTONE H3 METHYLTRANSFERASE"/>
    <property type="match status" value="1"/>
</dbReference>
<gene>
    <name evidence="19" type="ORF">BAUCODRAFT_32279</name>
</gene>
<comment type="similarity">
    <text evidence="15">Belongs to the class I-like SAM-binding methyltransferase superfamily. DOT1 family.</text>
</comment>
<feature type="compositionally biased region" description="Acidic residues" evidence="17">
    <location>
        <begin position="97"/>
        <end position="106"/>
    </location>
</feature>
<comment type="function">
    <text evidence="1 15">Histone methyltransferase that specifically trimethylates histone H3 to form H3K79me3. This methylation is required for telomere silencing and for the pachytene checkpoint during the meiotic cell cycle by allowing the recruitment of RAD9 to double strand breaks. Nucleosomes are preferred as substrate compared to free histone.</text>
</comment>
<dbReference type="GeneID" id="19111733"/>
<dbReference type="InterPro" id="IPR029063">
    <property type="entry name" value="SAM-dependent_MTases_sf"/>
</dbReference>
<dbReference type="GO" id="GO:0140956">
    <property type="term" value="F:histone H3K79 trimethyltransferase activity"/>
    <property type="evidence" value="ECO:0007669"/>
    <property type="project" value="UniProtKB-EC"/>
</dbReference>
<evidence type="ECO:0000256" key="1">
    <source>
        <dbReference type="ARBA" id="ARBA00003482"/>
    </source>
</evidence>
<evidence type="ECO:0000256" key="6">
    <source>
        <dbReference type="ARBA" id="ARBA00022679"/>
    </source>
</evidence>
<dbReference type="PIRSF" id="PIRSF017570">
    <property type="entry name" value="Histone_H3-K79_MeTrfase"/>
    <property type="match status" value="1"/>
</dbReference>
<accession>M2LUK1</accession>
<feature type="binding site" evidence="16">
    <location>
        <position position="366"/>
    </location>
    <ligand>
        <name>S-adenosyl-L-methionine</name>
        <dbReference type="ChEBI" id="CHEBI:59789"/>
    </ligand>
</feature>
<dbReference type="InterPro" id="IPR021162">
    <property type="entry name" value="Dot1"/>
</dbReference>
<comment type="catalytic activity">
    <reaction evidence="14 15">
        <text>L-lysyl(79)-[histone H3] + 3 S-adenosyl-L-methionine = N(6),N(6),N(6)-trimethyl-L-lysyl(79)-[histone H3] + 3 S-adenosyl-L-homocysteine + 3 H(+)</text>
        <dbReference type="Rhea" id="RHEA:60328"/>
        <dbReference type="Rhea" id="RHEA-COMP:15549"/>
        <dbReference type="Rhea" id="RHEA-COMP:15552"/>
        <dbReference type="ChEBI" id="CHEBI:15378"/>
        <dbReference type="ChEBI" id="CHEBI:29969"/>
        <dbReference type="ChEBI" id="CHEBI:57856"/>
        <dbReference type="ChEBI" id="CHEBI:59789"/>
        <dbReference type="ChEBI" id="CHEBI:61961"/>
        <dbReference type="EC" id="2.1.1.360"/>
    </reaction>
</comment>
<evidence type="ECO:0000259" key="18">
    <source>
        <dbReference type="PROSITE" id="PS51569"/>
    </source>
</evidence>
<dbReference type="eggNOG" id="KOG3924">
    <property type="taxonomic scope" value="Eukaryota"/>
</dbReference>
<dbReference type="EC" id="2.1.1.360" evidence="3 15"/>
<keyword evidence="10 15" id="KW-0805">Transcription regulation</keyword>
<dbReference type="KEGG" id="bcom:BAUCODRAFT_32279"/>
<dbReference type="GO" id="GO:0000077">
    <property type="term" value="P:DNA damage checkpoint signaling"/>
    <property type="evidence" value="ECO:0007669"/>
    <property type="project" value="InterPro"/>
</dbReference>
<dbReference type="AlphaFoldDB" id="M2LUK1"/>
<dbReference type="GO" id="GO:0032259">
    <property type="term" value="P:methylation"/>
    <property type="evidence" value="ECO:0007669"/>
    <property type="project" value="UniProtKB-KW"/>
</dbReference>
<dbReference type="GO" id="GO:0031509">
    <property type="term" value="P:subtelomeric heterochromatin formation"/>
    <property type="evidence" value="ECO:0007669"/>
    <property type="project" value="InterPro"/>
</dbReference>
<feature type="region of interest" description="Disordered" evidence="17">
    <location>
        <begin position="1"/>
        <end position="129"/>
    </location>
</feature>